<dbReference type="OrthoDB" id="9809746at2"/>
<dbReference type="EMBL" id="MWPV01000004">
    <property type="protein sequence ID" value="OUL57404.1"/>
    <property type="molecule type" value="Genomic_DNA"/>
</dbReference>
<dbReference type="Proteomes" id="UP000194841">
    <property type="component" value="Unassembled WGS sequence"/>
</dbReference>
<evidence type="ECO:0000259" key="2">
    <source>
        <dbReference type="PROSITE" id="PS51352"/>
    </source>
</evidence>
<dbReference type="Pfam" id="PF00578">
    <property type="entry name" value="AhpC-TSA"/>
    <property type="match status" value="1"/>
</dbReference>
<dbReference type="Gene3D" id="3.40.30.10">
    <property type="entry name" value="Glutaredoxin"/>
    <property type="match status" value="1"/>
</dbReference>
<dbReference type="AlphaFoldDB" id="A0A244CP76"/>
<feature type="chain" id="PRO_5012580072" evidence="1">
    <location>
        <begin position="22"/>
        <end position="211"/>
    </location>
</feature>
<feature type="signal peptide" evidence="1">
    <location>
        <begin position="1"/>
        <end position="21"/>
    </location>
</feature>
<dbReference type="CDD" id="cd02970">
    <property type="entry name" value="PRX_like2"/>
    <property type="match status" value="1"/>
</dbReference>
<dbReference type="SUPFAM" id="SSF52833">
    <property type="entry name" value="Thioredoxin-like"/>
    <property type="match status" value="1"/>
</dbReference>
<evidence type="ECO:0000313" key="4">
    <source>
        <dbReference type="Proteomes" id="UP000194841"/>
    </source>
</evidence>
<organism evidence="3 4">
    <name type="scientific">Pseudoalteromonas ulvae</name>
    <dbReference type="NCBI Taxonomy" id="107327"/>
    <lineage>
        <taxon>Bacteria</taxon>
        <taxon>Pseudomonadati</taxon>
        <taxon>Pseudomonadota</taxon>
        <taxon>Gammaproteobacteria</taxon>
        <taxon>Alteromonadales</taxon>
        <taxon>Pseudoalteromonadaceae</taxon>
        <taxon>Pseudoalteromonas</taxon>
    </lineage>
</organism>
<accession>A0A244CP76</accession>
<dbReference type="PROSITE" id="PS51352">
    <property type="entry name" value="THIOREDOXIN_2"/>
    <property type="match status" value="1"/>
</dbReference>
<dbReference type="GO" id="GO:0016209">
    <property type="term" value="F:antioxidant activity"/>
    <property type="evidence" value="ECO:0007669"/>
    <property type="project" value="InterPro"/>
</dbReference>
<gene>
    <name evidence="3" type="ORF">B1199_14670</name>
</gene>
<evidence type="ECO:0000313" key="3">
    <source>
        <dbReference type="EMBL" id="OUL57404.1"/>
    </source>
</evidence>
<protein>
    <submittedName>
        <fullName evidence="3">Alkyl hydroperoxide reductase</fullName>
    </submittedName>
</protein>
<comment type="caution">
    <text evidence="3">The sequence shown here is derived from an EMBL/GenBank/DDBJ whole genome shotgun (WGS) entry which is preliminary data.</text>
</comment>
<keyword evidence="1" id="KW-0732">Signal</keyword>
<dbReference type="RefSeq" id="WP_086744861.1">
    <property type="nucleotide sequence ID" value="NZ_MWPV01000004.1"/>
</dbReference>
<name>A0A244CP76_PSEDV</name>
<dbReference type="GO" id="GO:0016491">
    <property type="term" value="F:oxidoreductase activity"/>
    <property type="evidence" value="ECO:0007669"/>
    <property type="project" value="InterPro"/>
</dbReference>
<feature type="domain" description="Thioredoxin" evidence="2">
    <location>
        <begin position="34"/>
        <end position="206"/>
    </location>
</feature>
<keyword evidence="4" id="KW-1185">Reference proteome</keyword>
<proteinExistence type="predicted"/>
<evidence type="ECO:0000256" key="1">
    <source>
        <dbReference type="SAM" id="SignalP"/>
    </source>
</evidence>
<dbReference type="InterPro" id="IPR013766">
    <property type="entry name" value="Thioredoxin_domain"/>
</dbReference>
<sequence>MKYIYLAILMFISPLTLSAEAFNIKASAEQVSPLLPGLTVPNSQVLNPQGKALSTDSLFAKKPTVLVVYRGGWCPFCSRQLMGLQQITSKLEALGLQVVAISPEKPSVLKTSKLGAGYQLLSDIDLSFSQKMGLAFYLEDKTAQIYRDKLGVNFVGIDGKTQVALPVPAVFLIDTRAMVHFQYTNPNYKVRLSNDVLLSAAQQMIKDTQAL</sequence>
<dbReference type="InterPro" id="IPR036249">
    <property type="entry name" value="Thioredoxin-like_sf"/>
</dbReference>
<reference evidence="3 4" key="1">
    <citation type="submission" date="2017-02" db="EMBL/GenBank/DDBJ databases">
        <title>Pseudoalteromonas ulvae TC14 Genome.</title>
        <authorList>
            <person name="Molmeret M."/>
        </authorList>
    </citation>
    <scope>NUCLEOTIDE SEQUENCE [LARGE SCALE GENOMIC DNA]</scope>
    <source>
        <strain evidence="3">TC14</strain>
    </source>
</reference>
<dbReference type="InterPro" id="IPR000866">
    <property type="entry name" value="AhpC/TSA"/>
</dbReference>